<reference evidence="7" key="1">
    <citation type="journal article" date="2019" name="Int. J. Syst. Evol. Microbiol.">
        <title>The Global Catalogue of Microorganisms (GCM) 10K type strain sequencing project: providing services to taxonomists for standard genome sequencing and annotation.</title>
        <authorList>
            <consortium name="The Broad Institute Genomics Platform"/>
            <consortium name="The Broad Institute Genome Sequencing Center for Infectious Disease"/>
            <person name="Wu L."/>
            <person name="Ma J."/>
        </authorList>
    </citation>
    <scope>NUCLEOTIDE SEQUENCE [LARGE SCALE GENOMIC DNA]</scope>
    <source>
        <strain evidence="7">JCM 10425</strain>
    </source>
</reference>
<dbReference type="Proteomes" id="UP001500967">
    <property type="component" value="Unassembled WGS sequence"/>
</dbReference>
<organism evidence="6 7">
    <name type="scientific">Cryptosporangium japonicum</name>
    <dbReference type="NCBI Taxonomy" id="80872"/>
    <lineage>
        <taxon>Bacteria</taxon>
        <taxon>Bacillati</taxon>
        <taxon>Actinomycetota</taxon>
        <taxon>Actinomycetes</taxon>
        <taxon>Cryptosporangiales</taxon>
        <taxon>Cryptosporangiaceae</taxon>
        <taxon>Cryptosporangium</taxon>
    </lineage>
</organism>
<evidence type="ECO:0000313" key="7">
    <source>
        <dbReference type="Proteomes" id="UP001500967"/>
    </source>
</evidence>
<dbReference type="PANTHER" id="PTHR30055:SF234">
    <property type="entry name" value="HTH-TYPE TRANSCRIPTIONAL REGULATOR BETI"/>
    <property type="match status" value="1"/>
</dbReference>
<keyword evidence="7" id="KW-1185">Reference proteome</keyword>
<feature type="DNA-binding region" description="H-T-H motif" evidence="4">
    <location>
        <begin position="36"/>
        <end position="55"/>
    </location>
</feature>
<evidence type="ECO:0000256" key="4">
    <source>
        <dbReference type="PROSITE-ProRule" id="PRU00335"/>
    </source>
</evidence>
<dbReference type="SUPFAM" id="SSF46689">
    <property type="entry name" value="Homeodomain-like"/>
    <property type="match status" value="1"/>
</dbReference>
<evidence type="ECO:0000256" key="1">
    <source>
        <dbReference type="ARBA" id="ARBA00023015"/>
    </source>
</evidence>
<dbReference type="InterPro" id="IPR050109">
    <property type="entry name" value="HTH-type_TetR-like_transc_reg"/>
</dbReference>
<dbReference type="InterPro" id="IPR009057">
    <property type="entry name" value="Homeodomain-like_sf"/>
</dbReference>
<dbReference type="InterPro" id="IPR001647">
    <property type="entry name" value="HTH_TetR"/>
</dbReference>
<dbReference type="PANTHER" id="PTHR30055">
    <property type="entry name" value="HTH-TYPE TRANSCRIPTIONAL REGULATOR RUTR"/>
    <property type="match status" value="1"/>
</dbReference>
<keyword evidence="2 4" id="KW-0238">DNA-binding</keyword>
<evidence type="ECO:0000256" key="3">
    <source>
        <dbReference type="ARBA" id="ARBA00023163"/>
    </source>
</evidence>
<dbReference type="EMBL" id="BAAAGX010000033">
    <property type="protein sequence ID" value="GAA0274708.1"/>
    <property type="molecule type" value="Genomic_DNA"/>
</dbReference>
<dbReference type="Pfam" id="PF00440">
    <property type="entry name" value="TetR_N"/>
    <property type="match status" value="1"/>
</dbReference>
<protein>
    <submittedName>
        <fullName evidence="6">TetR/AcrR family transcriptional regulator</fullName>
    </submittedName>
</protein>
<comment type="caution">
    <text evidence="6">The sequence shown here is derived from an EMBL/GenBank/DDBJ whole genome shotgun (WGS) entry which is preliminary data.</text>
</comment>
<feature type="domain" description="HTH tetR-type" evidence="5">
    <location>
        <begin position="13"/>
        <end position="73"/>
    </location>
</feature>
<keyword evidence="1" id="KW-0805">Transcription regulation</keyword>
<dbReference type="Pfam" id="PF21351">
    <property type="entry name" value="TetR_C_41"/>
    <property type="match status" value="1"/>
</dbReference>
<dbReference type="InterPro" id="IPR049484">
    <property type="entry name" value="Rv0078-like_C"/>
</dbReference>
<dbReference type="RefSeq" id="WP_344653508.1">
    <property type="nucleotide sequence ID" value="NZ_BAAAGX010000033.1"/>
</dbReference>
<gene>
    <name evidence="6" type="ORF">GCM10009539_73060</name>
</gene>
<evidence type="ECO:0000313" key="6">
    <source>
        <dbReference type="EMBL" id="GAA0274708.1"/>
    </source>
</evidence>
<name>A0ABP3ERK3_9ACTN</name>
<dbReference type="PROSITE" id="PS50977">
    <property type="entry name" value="HTH_TETR_2"/>
    <property type="match status" value="1"/>
</dbReference>
<keyword evidence="3" id="KW-0804">Transcription</keyword>
<proteinExistence type="predicted"/>
<dbReference type="PRINTS" id="PR00455">
    <property type="entry name" value="HTHTETR"/>
</dbReference>
<accession>A0ABP3ERK3</accession>
<evidence type="ECO:0000256" key="2">
    <source>
        <dbReference type="ARBA" id="ARBA00023125"/>
    </source>
</evidence>
<evidence type="ECO:0000259" key="5">
    <source>
        <dbReference type="PROSITE" id="PS50977"/>
    </source>
</evidence>
<dbReference type="Gene3D" id="1.10.357.10">
    <property type="entry name" value="Tetracycline Repressor, domain 2"/>
    <property type="match status" value="1"/>
</dbReference>
<sequence>MPPPRRSQQDRSQATRSQLVAVGRTLFAERGYAHVSADEIVAAAGLTRGALYHHYGGKEELFAAVFENLEAELTAEVVAALGAEPDRSAALRLGLGTFLDLCSRPDVVRIALTDAPAVLGWERWRAIEAAQGLGVLVDALRAAGVERDVPTLARLVLSAVIEAALLIAHHPQPEQARAEAERALTALLAGLLPG</sequence>